<evidence type="ECO:0000313" key="2">
    <source>
        <dbReference type="Proteomes" id="UP000230790"/>
    </source>
</evidence>
<organism evidence="1 2">
    <name type="scientific">Candidatus Thermofonsia Clade 3 bacterium</name>
    <dbReference type="NCBI Taxonomy" id="2364212"/>
    <lineage>
        <taxon>Bacteria</taxon>
        <taxon>Bacillati</taxon>
        <taxon>Chloroflexota</taxon>
        <taxon>Candidatus Thermofontia</taxon>
        <taxon>Candidatus Thermofonsia Clade 3</taxon>
    </lineage>
</organism>
<evidence type="ECO:0000313" key="1">
    <source>
        <dbReference type="EMBL" id="PJF48746.1"/>
    </source>
</evidence>
<dbReference type="AlphaFoldDB" id="A0A2M8QG11"/>
<reference evidence="1 2" key="1">
    <citation type="submission" date="2017-11" db="EMBL/GenBank/DDBJ databases">
        <title>Evolution of Phototrophy in the Chloroflexi Phylum Driven by Horizontal Gene Transfer.</title>
        <authorList>
            <person name="Ward L.M."/>
            <person name="Hemp J."/>
            <person name="Shih P.M."/>
            <person name="Mcglynn S.E."/>
            <person name="Fischer W."/>
        </authorList>
    </citation>
    <scope>NUCLEOTIDE SEQUENCE [LARGE SCALE GENOMIC DNA]</scope>
    <source>
        <strain evidence="1">JP3_7</strain>
    </source>
</reference>
<accession>A0A2M8QG11</accession>
<proteinExistence type="predicted"/>
<dbReference type="EMBL" id="PGTN01000007">
    <property type="protein sequence ID" value="PJF48746.1"/>
    <property type="molecule type" value="Genomic_DNA"/>
</dbReference>
<protein>
    <submittedName>
        <fullName evidence="1">Uncharacterized protein</fullName>
    </submittedName>
</protein>
<sequence>MKGPKLQHIAVFALRRMHADVTDALRLADALGVAVPTGALTREPLRMAMQRGPWRIRMCRR</sequence>
<name>A0A2M8QG11_9CHLR</name>
<dbReference type="Proteomes" id="UP000230790">
    <property type="component" value="Unassembled WGS sequence"/>
</dbReference>
<comment type="caution">
    <text evidence="1">The sequence shown here is derived from an EMBL/GenBank/DDBJ whole genome shotgun (WGS) entry which is preliminary data.</text>
</comment>
<gene>
    <name evidence="1" type="ORF">CUN48_02020</name>
</gene>